<sequence length="150" mass="15845">MLLASLAFAFTVASGAQTLGELAEAQRLKQQTEIVKAKKELEAAEAGGSKANLPQPKLSPEAARTAARLAEEAARPKVVLHALYARNGVWVAELASEQRLALALVGMRIYGYRISGIGQQGLVLSKPCSASDVREKAKCGTRVMTVGEAV</sequence>
<gene>
    <name evidence="2" type="ORF">J2W31_006503</name>
</gene>
<accession>A0AAW8D9X7</accession>
<proteinExistence type="predicted"/>
<evidence type="ECO:0000313" key="3">
    <source>
        <dbReference type="Proteomes" id="UP001242045"/>
    </source>
</evidence>
<evidence type="ECO:0000313" key="2">
    <source>
        <dbReference type="EMBL" id="MDP9897359.1"/>
    </source>
</evidence>
<evidence type="ECO:0000256" key="1">
    <source>
        <dbReference type="SAM" id="MobiDB-lite"/>
    </source>
</evidence>
<dbReference type="AlphaFoldDB" id="A0AAW8D9X7"/>
<organism evidence="2 3">
    <name type="scientific">Variovorax boronicumulans</name>
    <dbReference type="NCBI Taxonomy" id="436515"/>
    <lineage>
        <taxon>Bacteria</taxon>
        <taxon>Pseudomonadati</taxon>
        <taxon>Pseudomonadota</taxon>
        <taxon>Betaproteobacteria</taxon>
        <taxon>Burkholderiales</taxon>
        <taxon>Comamonadaceae</taxon>
        <taxon>Variovorax</taxon>
    </lineage>
</organism>
<feature type="region of interest" description="Disordered" evidence="1">
    <location>
        <begin position="45"/>
        <end position="64"/>
    </location>
</feature>
<reference evidence="2" key="1">
    <citation type="submission" date="2023-07" db="EMBL/GenBank/DDBJ databases">
        <title>Sorghum-associated microbial communities from plants grown in Nebraska, USA.</title>
        <authorList>
            <person name="Schachtman D."/>
        </authorList>
    </citation>
    <scope>NUCLEOTIDE SEQUENCE</scope>
    <source>
        <strain evidence="2">DS3754</strain>
    </source>
</reference>
<comment type="caution">
    <text evidence="2">The sequence shown here is derived from an EMBL/GenBank/DDBJ whole genome shotgun (WGS) entry which is preliminary data.</text>
</comment>
<protein>
    <recommendedName>
        <fullName evidence="4">Pilus assembly protein PilP</fullName>
    </recommendedName>
</protein>
<evidence type="ECO:0008006" key="4">
    <source>
        <dbReference type="Google" id="ProtNLM"/>
    </source>
</evidence>
<name>A0AAW8D9X7_9BURK</name>
<dbReference type="Proteomes" id="UP001242045">
    <property type="component" value="Unassembled WGS sequence"/>
</dbReference>
<dbReference type="RefSeq" id="WP_307687294.1">
    <property type="nucleotide sequence ID" value="NZ_JAUSRD010000027.1"/>
</dbReference>
<dbReference type="EMBL" id="JAUSRD010000027">
    <property type="protein sequence ID" value="MDP9897359.1"/>
    <property type="molecule type" value="Genomic_DNA"/>
</dbReference>